<dbReference type="WBParaSite" id="RSKR_0000075800.1">
    <property type="protein sequence ID" value="RSKR_0000075800.1"/>
    <property type="gene ID" value="RSKR_0000075800"/>
</dbReference>
<organism evidence="1 2">
    <name type="scientific">Rhabditophanes sp. KR3021</name>
    <dbReference type="NCBI Taxonomy" id="114890"/>
    <lineage>
        <taxon>Eukaryota</taxon>
        <taxon>Metazoa</taxon>
        <taxon>Ecdysozoa</taxon>
        <taxon>Nematoda</taxon>
        <taxon>Chromadorea</taxon>
        <taxon>Rhabditida</taxon>
        <taxon>Tylenchina</taxon>
        <taxon>Panagrolaimomorpha</taxon>
        <taxon>Strongyloidoidea</taxon>
        <taxon>Alloionematidae</taxon>
        <taxon>Rhabditophanes</taxon>
    </lineage>
</organism>
<name>A0AC35THY3_9BILA</name>
<reference evidence="2" key="1">
    <citation type="submission" date="2016-11" db="UniProtKB">
        <authorList>
            <consortium name="WormBaseParasite"/>
        </authorList>
    </citation>
    <scope>IDENTIFICATION</scope>
    <source>
        <strain evidence="2">KR3021</strain>
    </source>
</reference>
<evidence type="ECO:0000313" key="1">
    <source>
        <dbReference type="Proteomes" id="UP000095286"/>
    </source>
</evidence>
<dbReference type="Proteomes" id="UP000095286">
    <property type="component" value="Unplaced"/>
</dbReference>
<sequence length="168" mass="19189">MCQAKLEEYCMVIDDQKLDYLAYADDLVLIAKNSKDLQKMLDNFAEEAKKCSDAGVKQGDCLSPRLFTILVQYVMCQAKLEEYCMVIDDQKLDYLAYADDLVLIAKTSKDLQKMLDNFAEKAKKVNLALNLSKCKMMSQTTRKGLLSTCKVEIFKTPLEEVETYEYLG</sequence>
<evidence type="ECO:0000313" key="2">
    <source>
        <dbReference type="WBParaSite" id="RSKR_0000075800.1"/>
    </source>
</evidence>
<proteinExistence type="predicted"/>
<accession>A0AC35THY3</accession>
<protein>
    <submittedName>
        <fullName evidence="2">Reverse transcriptase domain-containing protein</fullName>
    </submittedName>
</protein>